<dbReference type="PROSITE" id="PS51257">
    <property type="entry name" value="PROKAR_LIPOPROTEIN"/>
    <property type="match status" value="1"/>
</dbReference>
<evidence type="ECO:0000313" key="2">
    <source>
        <dbReference type="EMBL" id="AXK51233.1"/>
    </source>
</evidence>
<proteinExistence type="predicted"/>
<evidence type="ECO:0000313" key="3">
    <source>
        <dbReference type="Proteomes" id="UP000254792"/>
    </source>
</evidence>
<protein>
    <recommendedName>
        <fullName evidence="4">Lipoprotein</fullName>
    </recommendedName>
</protein>
<accession>A0A345Z3Q4</accession>
<evidence type="ECO:0008006" key="4">
    <source>
        <dbReference type="Google" id="ProtNLM"/>
    </source>
</evidence>
<dbReference type="AlphaFoldDB" id="A0A345Z3Q4"/>
<feature type="signal peptide" evidence="1">
    <location>
        <begin position="1"/>
        <end position="22"/>
    </location>
</feature>
<dbReference type="EMBL" id="CP031376">
    <property type="protein sequence ID" value="AXK51233.1"/>
    <property type="molecule type" value="Genomic_DNA"/>
</dbReference>
<feature type="chain" id="PRO_5016608063" description="Lipoprotein" evidence="1">
    <location>
        <begin position="23"/>
        <end position="114"/>
    </location>
</feature>
<gene>
    <name evidence="2" type="ORF">SALLE_v1c05590</name>
</gene>
<reference evidence="2 3" key="1">
    <citation type="submission" date="2018-07" db="EMBL/GenBank/DDBJ databases">
        <title>Complete genome sequence of Spiroplasma alleghenense PLHS-1 (ATCC 51752).</title>
        <authorList>
            <person name="Chou L."/>
            <person name="Lee T.-Y."/>
            <person name="Tsai Y.-M."/>
            <person name="Kuo C.-H."/>
        </authorList>
    </citation>
    <scope>NUCLEOTIDE SEQUENCE [LARGE SCALE GENOMIC DNA]</scope>
    <source>
        <strain evidence="2 3">PLHS-1</strain>
    </source>
</reference>
<dbReference type="Proteomes" id="UP000254792">
    <property type="component" value="Chromosome"/>
</dbReference>
<name>A0A345Z3Q4_9MOLU</name>
<dbReference type="InterPro" id="IPR054816">
    <property type="entry name" value="Lipoprotein_mollicutes-type_CS"/>
</dbReference>
<organism evidence="2 3">
    <name type="scientific">Spiroplasma alleghenense</name>
    <dbReference type="NCBI Taxonomy" id="216931"/>
    <lineage>
        <taxon>Bacteria</taxon>
        <taxon>Bacillati</taxon>
        <taxon>Mycoplasmatota</taxon>
        <taxon>Mollicutes</taxon>
        <taxon>Entomoplasmatales</taxon>
        <taxon>Spiroplasmataceae</taxon>
        <taxon>Spiroplasma</taxon>
    </lineage>
</organism>
<evidence type="ECO:0000256" key="1">
    <source>
        <dbReference type="SAM" id="SignalP"/>
    </source>
</evidence>
<dbReference type="RefSeq" id="WP_115558142.1">
    <property type="nucleotide sequence ID" value="NZ_CP031376.1"/>
</dbReference>
<sequence>MKKLLGLLAAFGLTASAGSAVVACGDKPVDKKTDLASFTEKSDLGSIKDNKALTILMAAKTAFGLSDDEIKEILVTDIEASTATLSVKKNAKLVEGKIEVKFSTCPVDPPVIEE</sequence>
<keyword evidence="1" id="KW-0732">Signal</keyword>
<keyword evidence="3" id="KW-1185">Reference proteome</keyword>
<dbReference type="KEGG" id="salx:SALLE_v1c05590"/>
<dbReference type="NCBIfam" id="NF038029">
    <property type="entry name" value="LP_plasma"/>
    <property type="match status" value="1"/>
</dbReference>